<dbReference type="Proteomes" id="UP000004892">
    <property type="component" value="Unassembled WGS sequence"/>
</dbReference>
<name>H1DDA5_9BACT</name>
<dbReference type="Pfam" id="PF04450">
    <property type="entry name" value="BSP"/>
    <property type="match status" value="1"/>
</dbReference>
<dbReference type="eggNOG" id="COG3291">
    <property type="taxonomic scope" value="Bacteria"/>
</dbReference>
<dbReference type="PANTHER" id="PTHR33321">
    <property type="match status" value="1"/>
</dbReference>
<organism evidence="2 3">
    <name type="scientific">Odoribacter laneus YIT 12061</name>
    <dbReference type="NCBI Taxonomy" id="742817"/>
    <lineage>
        <taxon>Bacteria</taxon>
        <taxon>Pseudomonadati</taxon>
        <taxon>Bacteroidota</taxon>
        <taxon>Bacteroidia</taxon>
        <taxon>Bacteroidales</taxon>
        <taxon>Odoribacteraceae</taxon>
        <taxon>Odoribacter</taxon>
    </lineage>
</organism>
<dbReference type="InterPro" id="IPR007541">
    <property type="entry name" value="Uncharacterised_BSP"/>
</dbReference>
<dbReference type="PATRIC" id="fig|742817.3.peg.248"/>
<dbReference type="EMBL" id="ADMC01000002">
    <property type="protein sequence ID" value="EHP50914.1"/>
    <property type="molecule type" value="Genomic_DNA"/>
</dbReference>
<feature type="chain" id="PRO_5005682676" description="Secretory protein" evidence="1">
    <location>
        <begin position="23"/>
        <end position="374"/>
    </location>
</feature>
<keyword evidence="3" id="KW-1185">Reference proteome</keyword>
<comment type="caution">
    <text evidence="2">The sequence shown here is derived from an EMBL/GenBank/DDBJ whole genome shotgun (WGS) entry which is preliminary data.</text>
</comment>
<protein>
    <recommendedName>
        <fullName evidence="4">Secretory protein</fullName>
    </recommendedName>
</protein>
<evidence type="ECO:0000256" key="1">
    <source>
        <dbReference type="SAM" id="SignalP"/>
    </source>
</evidence>
<evidence type="ECO:0000313" key="2">
    <source>
        <dbReference type="EMBL" id="EHP50914.1"/>
    </source>
</evidence>
<dbReference type="GeneID" id="98067902"/>
<dbReference type="HOGENOM" id="CLU_737414_0_0_10"/>
<dbReference type="PROSITE" id="PS51257">
    <property type="entry name" value="PROKAR_LIPOPROTEIN"/>
    <property type="match status" value="1"/>
</dbReference>
<gene>
    <name evidence="2" type="ORF">HMPREF9449_00241</name>
</gene>
<sequence>MKVLVWISFVLSLFFSCSGKEAQECGTLQDGDLTTVCRVVGERNRFLLNWSQEGAVKSYKIWSSGEIPSRDPVAWQLKGSVDGKSWAVIDEQREQAFCSRYQEKLYAVKHPESYNYYMLEVEVSRGDTVVLPEVELYTRNLTVNWEHFAYPEVVFTDEDDTSRGSAYYRQLVQIPEEYIKYHTRKVAEILYFKASDPMPEVRQIDYSLKNFNGVSYKGGEPPVVHIVYSTQHIEKSAEESLFKLDAETRGVLYHELTHAYQQEPKNIGSYGTNKTFWACIEGLADAVRAEAGLFDVKTLRKPGGNWMDGYKTTGFFIQWLTTKDPDAIRKFHQSVRDLETWSFDGAIKYVFGEQQSIDGMWQEYQAFLTSEENK</sequence>
<feature type="signal peptide" evidence="1">
    <location>
        <begin position="1"/>
        <end position="22"/>
    </location>
</feature>
<dbReference type="AlphaFoldDB" id="H1DDA5"/>
<reference evidence="2 3" key="1">
    <citation type="submission" date="2012-01" db="EMBL/GenBank/DDBJ databases">
        <title>The Genome Sequence of Odoribacter laneus YIT 12061.</title>
        <authorList>
            <consortium name="The Broad Institute Genome Sequencing Platform"/>
            <person name="Earl A."/>
            <person name="Ward D."/>
            <person name="Feldgarden M."/>
            <person name="Gevers D."/>
            <person name="Morotomi M."/>
            <person name="Young S.K."/>
            <person name="Zeng Q."/>
            <person name="Gargeya S."/>
            <person name="Fitzgerald M."/>
            <person name="Haas B."/>
            <person name="Abouelleil A."/>
            <person name="Alvarado L."/>
            <person name="Arachchi H.M."/>
            <person name="Berlin A."/>
            <person name="Chapman S.B."/>
            <person name="Gearin G."/>
            <person name="Goldberg J."/>
            <person name="Griggs A."/>
            <person name="Gujja S."/>
            <person name="Hansen M."/>
            <person name="Heiman D."/>
            <person name="Howarth C."/>
            <person name="Larimer J."/>
            <person name="Lui A."/>
            <person name="MacDonald P.J.P."/>
            <person name="McCowen C."/>
            <person name="Montmayeur A."/>
            <person name="Murphy C."/>
            <person name="Neiman D."/>
            <person name="Pearson M."/>
            <person name="Priest M."/>
            <person name="Roberts A."/>
            <person name="Saif S."/>
            <person name="Shea T."/>
            <person name="Sisk P."/>
            <person name="Stolte C."/>
            <person name="Sykes S."/>
            <person name="Wortman J."/>
            <person name="Nusbaum C."/>
            <person name="Birren B."/>
        </authorList>
    </citation>
    <scope>NUCLEOTIDE SEQUENCE [LARGE SCALE GENOMIC DNA]</scope>
    <source>
        <strain evidence="2 3">YIT 12061</strain>
    </source>
</reference>
<evidence type="ECO:0000313" key="3">
    <source>
        <dbReference type="Proteomes" id="UP000004892"/>
    </source>
</evidence>
<dbReference type="PANTHER" id="PTHR33321:SF12">
    <property type="entry name" value="PLANT BASIC SECRETORY PROTEIN (BSP) FAMILY PROTEIN"/>
    <property type="match status" value="1"/>
</dbReference>
<proteinExistence type="predicted"/>
<dbReference type="STRING" id="742817.HMPREF9449_00241"/>
<keyword evidence="1" id="KW-0732">Signal</keyword>
<accession>H1DDA5</accession>
<dbReference type="eggNOG" id="COG3537">
    <property type="taxonomic scope" value="Bacteria"/>
</dbReference>
<evidence type="ECO:0008006" key="4">
    <source>
        <dbReference type="Google" id="ProtNLM"/>
    </source>
</evidence>
<dbReference type="RefSeq" id="WP_009135395.1">
    <property type="nucleotide sequence ID" value="NZ_JH594596.1"/>
</dbReference>